<sequence>MITFSETDRLHTLFLGGRNHSPTDREEHFQHTNSATNLIGVWIATSDSEVYTNLFKNLSLHVTFQTKQTPFQKKKVAVVSLPEGEIVFFPASEQVSKRRTVIGATIHVTDMKQVQASLHQAGIKEVAVTQNADGTQSVFLPPSRTHGLWLEFRQTEASTH</sequence>
<proteinExistence type="predicted"/>
<dbReference type="EMBL" id="JASJOS010000004">
    <property type="protein sequence ID" value="MDJ1481056.1"/>
    <property type="molecule type" value="Genomic_DNA"/>
</dbReference>
<evidence type="ECO:0000313" key="1">
    <source>
        <dbReference type="EMBL" id="MDJ1481056.1"/>
    </source>
</evidence>
<gene>
    <name evidence="1" type="ORF">QNI16_11225</name>
</gene>
<accession>A0AAE3QLV4</accession>
<dbReference type="RefSeq" id="WP_313978353.1">
    <property type="nucleotide sequence ID" value="NZ_JASJOS010000004.1"/>
</dbReference>
<protein>
    <submittedName>
        <fullName evidence="1">Uncharacterized protein</fullName>
    </submittedName>
</protein>
<reference evidence="1" key="1">
    <citation type="submission" date="2023-05" db="EMBL/GenBank/DDBJ databases">
        <authorList>
            <person name="Zhang X."/>
        </authorList>
    </citation>
    <scope>NUCLEOTIDE SEQUENCE</scope>
    <source>
        <strain evidence="1">YF14B1</strain>
    </source>
</reference>
<evidence type="ECO:0000313" key="2">
    <source>
        <dbReference type="Proteomes" id="UP001241110"/>
    </source>
</evidence>
<comment type="caution">
    <text evidence="1">The sequence shown here is derived from an EMBL/GenBank/DDBJ whole genome shotgun (WGS) entry which is preliminary data.</text>
</comment>
<name>A0AAE3QLV4_9BACT</name>
<dbReference type="Proteomes" id="UP001241110">
    <property type="component" value="Unassembled WGS sequence"/>
</dbReference>
<organism evidence="1 2">
    <name type="scientific">Xanthocytophaga flava</name>
    <dbReference type="NCBI Taxonomy" id="3048013"/>
    <lineage>
        <taxon>Bacteria</taxon>
        <taxon>Pseudomonadati</taxon>
        <taxon>Bacteroidota</taxon>
        <taxon>Cytophagia</taxon>
        <taxon>Cytophagales</taxon>
        <taxon>Rhodocytophagaceae</taxon>
        <taxon>Xanthocytophaga</taxon>
    </lineage>
</organism>
<dbReference type="AlphaFoldDB" id="A0AAE3QLV4"/>